<name>A0A2S5RD47_9MOLU</name>
<evidence type="ECO:0008006" key="4">
    <source>
        <dbReference type="Google" id="ProtNLM"/>
    </source>
</evidence>
<protein>
    <recommendedName>
        <fullName evidence="4">Transmembrane protein</fullName>
    </recommendedName>
</protein>
<dbReference type="Proteomes" id="UP000237865">
    <property type="component" value="Unassembled WGS sequence"/>
</dbReference>
<feature type="transmembrane region" description="Helical" evidence="1">
    <location>
        <begin position="171"/>
        <end position="198"/>
    </location>
</feature>
<dbReference type="EMBL" id="PHNE01000004">
    <property type="protein sequence ID" value="PPE05269.1"/>
    <property type="molecule type" value="Genomic_DNA"/>
</dbReference>
<evidence type="ECO:0000256" key="1">
    <source>
        <dbReference type="SAM" id="Phobius"/>
    </source>
</evidence>
<organism evidence="2 3">
    <name type="scientific">Williamsoniiplasma lucivorax</name>
    <dbReference type="NCBI Taxonomy" id="209274"/>
    <lineage>
        <taxon>Bacteria</taxon>
        <taxon>Bacillati</taxon>
        <taxon>Mycoplasmatota</taxon>
        <taxon>Mollicutes</taxon>
        <taxon>Entomoplasmatales</taxon>
        <taxon>Williamsoniiplasma</taxon>
    </lineage>
</organism>
<dbReference type="AlphaFoldDB" id="A0A2S5RD47"/>
<dbReference type="RefSeq" id="WP_028126438.1">
    <property type="nucleotide sequence ID" value="NZ_PHNE01000004.1"/>
</dbReference>
<gene>
    <name evidence="2" type="ORF">ELUCI_v1c08050</name>
</gene>
<feature type="transmembrane region" description="Helical" evidence="1">
    <location>
        <begin position="6"/>
        <end position="29"/>
    </location>
</feature>
<evidence type="ECO:0000313" key="2">
    <source>
        <dbReference type="EMBL" id="PPE05269.1"/>
    </source>
</evidence>
<evidence type="ECO:0000313" key="3">
    <source>
        <dbReference type="Proteomes" id="UP000237865"/>
    </source>
</evidence>
<comment type="caution">
    <text evidence="2">The sequence shown here is derived from an EMBL/GenBank/DDBJ whole genome shotgun (WGS) entry which is preliminary data.</text>
</comment>
<reference evidence="2 3" key="1">
    <citation type="submission" date="2017-11" db="EMBL/GenBank/DDBJ databases">
        <title>Genome sequence of Entomoplasma lucivorax PIPN-2 (ATCC 49196).</title>
        <authorList>
            <person name="Lo W.-S."/>
            <person name="Gasparich G.E."/>
            <person name="Kuo C.-H."/>
        </authorList>
    </citation>
    <scope>NUCLEOTIDE SEQUENCE [LARGE SCALE GENOMIC DNA]</scope>
    <source>
        <strain evidence="2 3">PIPN-2</strain>
    </source>
</reference>
<feature type="transmembrane region" description="Helical" evidence="1">
    <location>
        <begin position="136"/>
        <end position="159"/>
    </location>
</feature>
<keyword evidence="1" id="KW-0472">Membrane</keyword>
<accession>A0A2S5RD47</accession>
<dbReference type="STRING" id="1399797.GCA_000518285_00358"/>
<keyword evidence="1" id="KW-0812">Transmembrane</keyword>
<keyword evidence="3" id="KW-1185">Reference proteome</keyword>
<sequence>MQQVQYLNLVLWIIDTTFIAILGVAYLFYIRFYNNWNIPQINSANDVISNESIKTVINTFLKEYKLEDYEVVFTDHHSHFKPFSNLKKHKKQILISKHLFVSVGYELDYIVSKIWLSAQEIKKNPRAIFYKISIKWMNWTLMIIAILAYLLQTVISFYLMVVNDLTGISNFFAFLLTSSIGTILLLATFVFFLFNYLLSWKLKEQMELAYNKDTVMIFKNTLSEYYFDFIAAREMATNIRSPLINFGKKTTKWFGPFVI</sequence>
<keyword evidence="1" id="KW-1133">Transmembrane helix</keyword>
<proteinExistence type="predicted"/>